<dbReference type="InterPro" id="IPR036390">
    <property type="entry name" value="WH_DNA-bd_sf"/>
</dbReference>
<feature type="region of interest" description="Disordered" evidence="1">
    <location>
        <begin position="464"/>
        <end position="487"/>
    </location>
</feature>
<feature type="compositionally biased region" description="Basic residues" evidence="1">
    <location>
        <begin position="475"/>
        <end position="487"/>
    </location>
</feature>
<accession>A0ABM5RPH4</accession>
<dbReference type="SUPFAM" id="SSF46785">
    <property type="entry name" value="Winged helix' DNA-binding domain"/>
    <property type="match status" value="1"/>
</dbReference>
<dbReference type="Pfam" id="PF04326">
    <property type="entry name" value="SLFN_AlbA_2"/>
    <property type="match status" value="1"/>
</dbReference>
<sequence length="487" mass="54261">MGSEDDVDEKELITMVNDLRLVGTDQQAIEVKSGIGKEVLDTLSSFSNTSGGTLLVGLSEQDGFTVVPKFNAESARDQLVSRCSQLTPPVRPEIELVPFEGATVVVGQIPEMLPRDKPCYVTERGEMRGSYRRVGESDVRLEVYEVERLLEEHSQPKWDEDPVCEAAVDDLDPQILEGYLSSQRTRRPRTFAQGNDTALNRLRVLKAKHPTLAALLAMGIDPQEFFPRLTVTFAVYPGTSKGDVAKGLRLLDSKTLYGPIPDLVMQTIELVSQNMRTGALIGDTFRQELPDYPLTAVREAIVNALMHRDYSSRSRGSQVQVNMFVDRLEITNPGGLYGGVTEHNIHEAGHSSTRNQRLSQFLENTELPDGGLVAENRGTGIAVIEQSLADALMPPAEIRSSLSSFTITFRRRKVAQQESYLSAHDHVWYILEDVESVSTAELVKRTGLSRTAIQKGLNQLIQEGRVETTEPSRSPKQRYRKVRRPRT</sequence>
<evidence type="ECO:0000313" key="3">
    <source>
        <dbReference type="EMBL" id="AIU31716.1"/>
    </source>
</evidence>
<keyword evidence="4" id="KW-1185">Reference proteome</keyword>
<dbReference type="InterPro" id="IPR038475">
    <property type="entry name" value="RecG_C_sf"/>
</dbReference>
<feature type="domain" description="Schlafen AlbA-2" evidence="2">
    <location>
        <begin position="27"/>
        <end position="141"/>
    </location>
</feature>
<dbReference type="PANTHER" id="PTHR30595">
    <property type="entry name" value="GLPR-RELATED TRANSCRIPTIONAL REPRESSOR"/>
    <property type="match status" value="1"/>
</dbReference>
<dbReference type="InterPro" id="IPR036388">
    <property type="entry name" value="WH-like_DNA-bd_sf"/>
</dbReference>
<dbReference type="InterPro" id="IPR038461">
    <property type="entry name" value="Schlafen_AlbA_2_dom_sf"/>
</dbReference>
<evidence type="ECO:0000256" key="1">
    <source>
        <dbReference type="SAM" id="MobiDB-lite"/>
    </source>
</evidence>
<dbReference type="PANTHER" id="PTHR30595:SF6">
    <property type="entry name" value="SCHLAFEN ALBA-2 DOMAIN-CONTAINING PROTEIN"/>
    <property type="match status" value="1"/>
</dbReference>
<dbReference type="InterPro" id="IPR007421">
    <property type="entry name" value="Schlafen_AlbA_2_dom"/>
</dbReference>
<protein>
    <submittedName>
        <fullName evidence="3">DNA-binding protein</fullName>
    </submittedName>
</protein>
<organism evidence="3 4">
    <name type="scientific">Corynebacterium ramonii</name>
    <dbReference type="NCBI Taxonomy" id="3026968"/>
    <lineage>
        <taxon>Bacteria</taxon>
        <taxon>Bacillati</taxon>
        <taxon>Actinomycetota</taxon>
        <taxon>Actinomycetes</taxon>
        <taxon>Mycobacteriales</taxon>
        <taxon>Corynebacteriaceae</taxon>
        <taxon>Corynebacterium</taxon>
    </lineage>
</organism>
<dbReference type="Proteomes" id="UP000029910">
    <property type="component" value="Chromosome"/>
</dbReference>
<dbReference type="EMBL" id="CP009622">
    <property type="protein sequence ID" value="AIU31716.1"/>
    <property type="molecule type" value="Genomic_DNA"/>
</dbReference>
<dbReference type="Gene3D" id="3.30.565.60">
    <property type="match status" value="1"/>
</dbReference>
<evidence type="ECO:0000259" key="2">
    <source>
        <dbReference type="Pfam" id="PF04326"/>
    </source>
</evidence>
<dbReference type="Gene3D" id="3.30.950.30">
    <property type="entry name" value="Schlafen, AAA domain"/>
    <property type="match status" value="1"/>
</dbReference>
<name>A0ABM5RPH4_9CORY</name>
<reference evidence="3 4" key="1">
    <citation type="journal article" date="2015" name="Genome Announc.">
        <title>Genome Sequence of Corynebacterium ulcerans Strain FRC11.</title>
        <authorList>
            <person name="Benevides Lde J."/>
            <person name="Viana M.V."/>
            <person name="Mariano D.C."/>
            <person name="Rocha Fde S."/>
            <person name="Bagano P.C."/>
            <person name="Folador E.L."/>
            <person name="Pereira F.L."/>
            <person name="Dorella F.A."/>
            <person name="Leal C.A."/>
            <person name="Carvalho A.F."/>
            <person name="Soares Sde C."/>
            <person name="Carneiro A."/>
            <person name="Ramos R."/>
            <person name="Badell-Ocando E."/>
            <person name="Guiso N."/>
            <person name="Silva A."/>
            <person name="Figueiredo H."/>
            <person name="Azevedo V."/>
            <person name="Guimaraes L.C."/>
        </authorList>
    </citation>
    <scope>NUCLEOTIDE SEQUENCE [LARGE SCALE GENOMIC DNA]</scope>
    <source>
        <strain evidence="4">FRC0011</strain>
    </source>
</reference>
<dbReference type="Gene3D" id="1.10.10.10">
    <property type="entry name" value="Winged helix-like DNA-binding domain superfamily/Winged helix DNA-binding domain"/>
    <property type="match status" value="1"/>
</dbReference>
<proteinExistence type="predicted"/>
<dbReference type="GO" id="GO:0003677">
    <property type="term" value="F:DNA binding"/>
    <property type="evidence" value="ECO:0007669"/>
    <property type="project" value="UniProtKB-KW"/>
</dbReference>
<keyword evidence="3" id="KW-0238">DNA-binding</keyword>
<evidence type="ECO:0000313" key="4">
    <source>
        <dbReference type="Proteomes" id="UP000029910"/>
    </source>
</evidence>
<dbReference type="Pfam" id="PF13749">
    <property type="entry name" value="HATPase_c_4"/>
    <property type="match status" value="1"/>
</dbReference>
<gene>
    <name evidence="3" type="ORF">CulFRC11_0111</name>
</gene>